<dbReference type="EMBL" id="JARQWQ010000129">
    <property type="protein sequence ID" value="KAK2549228.1"/>
    <property type="molecule type" value="Genomic_DNA"/>
</dbReference>
<dbReference type="GO" id="GO:0015074">
    <property type="term" value="P:DNA integration"/>
    <property type="evidence" value="ECO:0007669"/>
    <property type="project" value="InterPro"/>
</dbReference>
<organism evidence="2 3">
    <name type="scientific">Acropora cervicornis</name>
    <name type="common">Staghorn coral</name>
    <dbReference type="NCBI Taxonomy" id="6130"/>
    <lineage>
        <taxon>Eukaryota</taxon>
        <taxon>Metazoa</taxon>
        <taxon>Cnidaria</taxon>
        <taxon>Anthozoa</taxon>
        <taxon>Hexacorallia</taxon>
        <taxon>Scleractinia</taxon>
        <taxon>Astrocoeniina</taxon>
        <taxon>Acroporidae</taxon>
        <taxon>Acropora</taxon>
    </lineage>
</organism>
<feature type="domain" description="Integrase catalytic" evidence="1">
    <location>
        <begin position="1"/>
        <end position="133"/>
    </location>
</feature>
<proteinExistence type="predicted"/>
<dbReference type="Gene3D" id="3.30.420.10">
    <property type="entry name" value="Ribonuclease H-like superfamily/Ribonuclease H"/>
    <property type="match status" value="1"/>
</dbReference>
<sequence length="251" mass="28322">MDYYPRFIEILTLVVATSQTVIQKLKSVFARWGVPEELLSNNGTQCKSALFDEFKVKYGFQHTTSSPHQHQANGAAESAVRISKHILKQEDTFLAVMAYRATPVPATGKTPSELIMGRQIRTTVPTMAKAKAKASKPCNCNRDWVRTKLDNEKQWTIESKVVGKDQSLVSYIIDTGGRMLRRTRRFLRKVPTPTCYDTPEDDSLIRDISSESTPTEIQKENAVIPECSNTSPTSDLNLVLEQRTSNERLVR</sequence>
<dbReference type="InterPro" id="IPR001584">
    <property type="entry name" value="Integrase_cat-core"/>
</dbReference>
<dbReference type="PROSITE" id="PS50994">
    <property type="entry name" value="INTEGRASE"/>
    <property type="match status" value="1"/>
</dbReference>
<evidence type="ECO:0000259" key="1">
    <source>
        <dbReference type="PROSITE" id="PS50994"/>
    </source>
</evidence>
<dbReference type="Proteomes" id="UP001249851">
    <property type="component" value="Unassembled WGS sequence"/>
</dbReference>
<dbReference type="InterPro" id="IPR036397">
    <property type="entry name" value="RNaseH_sf"/>
</dbReference>
<reference evidence="2" key="1">
    <citation type="journal article" date="2023" name="G3 (Bethesda)">
        <title>Whole genome assembly and annotation of the endangered Caribbean coral Acropora cervicornis.</title>
        <authorList>
            <person name="Selwyn J.D."/>
            <person name="Vollmer S.V."/>
        </authorList>
    </citation>
    <scope>NUCLEOTIDE SEQUENCE</scope>
    <source>
        <strain evidence="2">K2</strain>
    </source>
</reference>
<evidence type="ECO:0000313" key="3">
    <source>
        <dbReference type="Proteomes" id="UP001249851"/>
    </source>
</evidence>
<dbReference type="AlphaFoldDB" id="A0AAD9UTE0"/>
<dbReference type="GO" id="GO:0003676">
    <property type="term" value="F:nucleic acid binding"/>
    <property type="evidence" value="ECO:0007669"/>
    <property type="project" value="InterPro"/>
</dbReference>
<accession>A0AAD9UTE0</accession>
<dbReference type="PANTHER" id="PTHR37984:SF7">
    <property type="entry name" value="INTEGRASE CATALYTIC DOMAIN-CONTAINING PROTEIN"/>
    <property type="match status" value="1"/>
</dbReference>
<evidence type="ECO:0000313" key="2">
    <source>
        <dbReference type="EMBL" id="KAK2549228.1"/>
    </source>
</evidence>
<keyword evidence="3" id="KW-1185">Reference proteome</keyword>
<protein>
    <recommendedName>
        <fullName evidence="1">Integrase catalytic domain-containing protein</fullName>
    </recommendedName>
</protein>
<comment type="caution">
    <text evidence="2">The sequence shown here is derived from an EMBL/GenBank/DDBJ whole genome shotgun (WGS) entry which is preliminary data.</text>
</comment>
<reference evidence="2" key="2">
    <citation type="journal article" date="2023" name="Science">
        <title>Genomic signatures of disease resistance in endangered staghorn corals.</title>
        <authorList>
            <person name="Vollmer S.V."/>
            <person name="Selwyn J.D."/>
            <person name="Despard B.A."/>
            <person name="Roesel C.L."/>
        </authorList>
    </citation>
    <scope>NUCLEOTIDE SEQUENCE</scope>
    <source>
        <strain evidence="2">K2</strain>
    </source>
</reference>
<dbReference type="SUPFAM" id="SSF53098">
    <property type="entry name" value="Ribonuclease H-like"/>
    <property type="match status" value="1"/>
</dbReference>
<dbReference type="InterPro" id="IPR050951">
    <property type="entry name" value="Retrovirus_Pol_polyprotein"/>
</dbReference>
<name>A0AAD9UTE0_ACRCE</name>
<gene>
    <name evidence="2" type="ORF">P5673_030334</name>
</gene>
<dbReference type="PANTHER" id="PTHR37984">
    <property type="entry name" value="PROTEIN CBG26694"/>
    <property type="match status" value="1"/>
</dbReference>
<dbReference type="InterPro" id="IPR012337">
    <property type="entry name" value="RNaseH-like_sf"/>
</dbReference>